<dbReference type="CDD" id="cd02440">
    <property type="entry name" value="AdoMet_MTases"/>
    <property type="match status" value="1"/>
</dbReference>
<keyword evidence="1 5" id="KW-0489">Methyltransferase</keyword>
<reference evidence="5 6" key="1">
    <citation type="journal article" date="2015" name="Fungal Genet. Biol.">
        <title>Evolution of novel wood decay mechanisms in Agaricales revealed by the genome sequences of Fistulina hepatica and Cylindrobasidium torrendii.</title>
        <authorList>
            <person name="Floudas D."/>
            <person name="Held B.W."/>
            <person name="Riley R."/>
            <person name="Nagy L.G."/>
            <person name="Koehler G."/>
            <person name="Ransdell A.S."/>
            <person name="Younus H."/>
            <person name="Chow J."/>
            <person name="Chiniquy J."/>
            <person name="Lipzen A."/>
            <person name="Tritt A."/>
            <person name="Sun H."/>
            <person name="Haridas S."/>
            <person name="LaButti K."/>
            <person name="Ohm R.A."/>
            <person name="Kues U."/>
            <person name="Blanchette R.A."/>
            <person name="Grigoriev I.V."/>
            <person name="Minto R.E."/>
            <person name="Hibbett D.S."/>
        </authorList>
    </citation>
    <scope>NUCLEOTIDE SEQUENCE [LARGE SCALE GENOMIC DNA]</scope>
    <source>
        <strain evidence="5 6">ATCC 64428</strain>
    </source>
</reference>
<dbReference type="GO" id="GO:0008171">
    <property type="term" value="F:O-methyltransferase activity"/>
    <property type="evidence" value="ECO:0007669"/>
    <property type="project" value="InterPro"/>
</dbReference>
<dbReference type="InterPro" id="IPR002935">
    <property type="entry name" value="SAM_O-MeTrfase"/>
</dbReference>
<evidence type="ECO:0000256" key="4">
    <source>
        <dbReference type="ARBA" id="ARBA00023453"/>
    </source>
</evidence>
<accession>A0A0D7A5M8</accession>
<name>A0A0D7A5M8_9AGAR</name>
<comment type="similarity">
    <text evidence="4">Belongs to the class I-like SAM-binding methyltransferase superfamily. Cation-dependent O-methyltransferase family.</text>
</comment>
<dbReference type="PANTHER" id="PTHR10509">
    <property type="entry name" value="O-METHYLTRANSFERASE-RELATED"/>
    <property type="match status" value="1"/>
</dbReference>
<evidence type="ECO:0000256" key="1">
    <source>
        <dbReference type="ARBA" id="ARBA00022603"/>
    </source>
</evidence>
<dbReference type="PROSITE" id="PS51682">
    <property type="entry name" value="SAM_OMT_I"/>
    <property type="match status" value="1"/>
</dbReference>
<dbReference type="EMBL" id="KN882043">
    <property type="protein sequence ID" value="KIY46133.1"/>
    <property type="molecule type" value="Genomic_DNA"/>
</dbReference>
<dbReference type="InterPro" id="IPR029063">
    <property type="entry name" value="SAM-dependent_MTases_sf"/>
</dbReference>
<organism evidence="5 6">
    <name type="scientific">Fistulina hepatica ATCC 64428</name>
    <dbReference type="NCBI Taxonomy" id="1128425"/>
    <lineage>
        <taxon>Eukaryota</taxon>
        <taxon>Fungi</taxon>
        <taxon>Dikarya</taxon>
        <taxon>Basidiomycota</taxon>
        <taxon>Agaricomycotina</taxon>
        <taxon>Agaricomycetes</taxon>
        <taxon>Agaricomycetidae</taxon>
        <taxon>Agaricales</taxon>
        <taxon>Fistulinaceae</taxon>
        <taxon>Fistulina</taxon>
    </lineage>
</organism>
<dbReference type="InterPro" id="IPR050362">
    <property type="entry name" value="Cation-dep_OMT"/>
</dbReference>
<dbReference type="Pfam" id="PF01596">
    <property type="entry name" value="Methyltransf_3"/>
    <property type="match status" value="1"/>
</dbReference>
<dbReference type="OrthoDB" id="10251242at2759"/>
<protein>
    <submittedName>
        <fullName evidence="5">S-adenosyl-L-methionine-dependent methyltransferase</fullName>
    </submittedName>
</protein>
<evidence type="ECO:0000256" key="2">
    <source>
        <dbReference type="ARBA" id="ARBA00022679"/>
    </source>
</evidence>
<keyword evidence="2 5" id="KW-0808">Transferase</keyword>
<evidence type="ECO:0000313" key="5">
    <source>
        <dbReference type="EMBL" id="KIY46133.1"/>
    </source>
</evidence>
<dbReference type="Gene3D" id="3.40.50.150">
    <property type="entry name" value="Vaccinia Virus protein VP39"/>
    <property type="match status" value="1"/>
</dbReference>
<dbReference type="PANTHER" id="PTHR10509:SF14">
    <property type="entry name" value="CAFFEOYL-COA O-METHYLTRANSFERASE 3-RELATED"/>
    <property type="match status" value="1"/>
</dbReference>
<keyword evidence="6" id="KW-1185">Reference proteome</keyword>
<dbReference type="GO" id="GO:0032259">
    <property type="term" value="P:methylation"/>
    <property type="evidence" value="ECO:0007669"/>
    <property type="project" value="UniProtKB-KW"/>
</dbReference>
<dbReference type="SUPFAM" id="SSF53335">
    <property type="entry name" value="S-adenosyl-L-methionine-dependent methyltransferases"/>
    <property type="match status" value="1"/>
</dbReference>
<evidence type="ECO:0000313" key="6">
    <source>
        <dbReference type="Proteomes" id="UP000054144"/>
    </source>
</evidence>
<dbReference type="GO" id="GO:0008757">
    <property type="term" value="F:S-adenosylmethionine-dependent methyltransferase activity"/>
    <property type="evidence" value="ECO:0007669"/>
    <property type="project" value="TreeGrafter"/>
</dbReference>
<dbReference type="AlphaFoldDB" id="A0A0D7A5M8"/>
<sequence>MDHPKGPPHHYRDTIKVEEWAQGNEYFEGFVIQKDEVLELARKNAKENGLPSISVSPMYGKLLNLIARTAGAKRILEVGTLGGHSAIWLARALPEDGEVVTFDINPKHAEVARKNLEIAGLSKKVTVVVGPAIDNLKELSSESKFDMAFIDADRESFAAYFTEAKRLVRSGGVIFVDNVVLGGAVAGLSHAMRGVEGVRDMLETLPADTEVECTVVGTTTSRGYDGFLYAIRK</sequence>
<dbReference type="Proteomes" id="UP000054144">
    <property type="component" value="Unassembled WGS sequence"/>
</dbReference>
<keyword evidence="3" id="KW-0949">S-adenosyl-L-methionine</keyword>
<gene>
    <name evidence="5" type="ORF">FISHEDRAFT_47945</name>
</gene>
<evidence type="ECO:0000256" key="3">
    <source>
        <dbReference type="ARBA" id="ARBA00022691"/>
    </source>
</evidence>
<proteinExistence type="inferred from homology"/>